<evidence type="ECO:0000313" key="1">
    <source>
        <dbReference type="EMBL" id="TNN67490.1"/>
    </source>
</evidence>
<accession>A0A4Z2HPG8</accession>
<organism evidence="1 2">
    <name type="scientific">Liparis tanakae</name>
    <name type="common">Tanaka's snailfish</name>
    <dbReference type="NCBI Taxonomy" id="230148"/>
    <lineage>
        <taxon>Eukaryota</taxon>
        <taxon>Metazoa</taxon>
        <taxon>Chordata</taxon>
        <taxon>Craniata</taxon>
        <taxon>Vertebrata</taxon>
        <taxon>Euteleostomi</taxon>
        <taxon>Actinopterygii</taxon>
        <taxon>Neopterygii</taxon>
        <taxon>Teleostei</taxon>
        <taxon>Neoteleostei</taxon>
        <taxon>Acanthomorphata</taxon>
        <taxon>Eupercaria</taxon>
        <taxon>Perciformes</taxon>
        <taxon>Cottioidei</taxon>
        <taxon>Cottales</taxon>
        <taxon>Liparidae</taxon>
        <taxon>Liparis</taxon>
    </lineage>
</organism>
<dbReference type="AlphaFoldDB" id="A0A4Z2HPG8"/>
<reference evidence="1 2" key="1">
    <citation type="submission" date="2019-03" db="EMBL/GenBank/DDBJ databases">
        <title>First draft genome of Liparis tanakae, snailfish: a comprehensive survey of snailfish specific genes.</title>
        <authorList>
            <person name="Kim W."/>
            <person name="Song I."/>
            <person name="Jeong J.-H."/>
            <person name="Kim D."/>
            <person name="Kim S."/>
            <person name="Ryu S."/>
            <person name="Song J.Y."/>
            <person name="Lee S.K."/>
        </authorList>
    </citation>
    <scope>NUCLEOTIDE SEQUENCE [LARGE SCALE GENOMIC DNA]</scope>
    <source>
        <tissue evidence="1">Muscle</tissue>
    </source>
</reference>
<evidence type="ECO:0000313" key="2">
    <source>
        <dbReference type="Proteomes" id="UP000314294"/>
    </source>
</evidence>
<keyword evidence="1" id="KW-0969">Cilium</keyword>
<comment type="caution">
    <text evidence="1">The sequence shown here is derived from an EMBL/GenBank/DDBJ whole genome shotgun (WGS) entry which is preliminary data.</text>
</comment>
<dbReference type="EMBL" id="SRLO01000203">
    <property type="protein sequence ID" value="TNN67490.1"/>
    <property type="molecule type" value="Genomic_DNA"/>
</dbReference>
<keyword evidence="1" id="KW-0966">Cell projection</keyword>
<dbReference type="OrthoDB" id="275177at2759"/>
<protein>
    <submittedName>
        <fullName evidence="1">Intraflagellar transport protein 22</fullName>
    </submittedName>
</protein>
<proteinExistence type="predicted"/>
<sequence length="270" mass="30277">MLTDLTRANEIPTAQRDILPDGAEAEEGTVGVVLWRHTSSLLQNDTQWKFMMTHRGRQDSGKTVLANFLSDTVENVEGSWNLNPNLKEVATTQNVKLNFGTVQEILSLQDKQCLLMAHHKPGSTVEDGRLPLASHLGRLALVHSNLEEEPEDDPLSQWSRHAWTFENAKGHAEEAQLLTSRNNGTQLALRARGSRCYIINSVSCQLSLFQCCHTDSNVLVLCHIYLDSNVTDIDSPKLVERSTASHAYLLPLRRERYPPLVITLWFPSTA</sequence>
<keyword evidence="2" id="KW-1185">Reference proteome</keyword>
<name>A0A4Z2HPG8_9TELE</name>
<dbReference type="Proteomes" id="UP000314294">
    <property type="component" value="Unassembled WGS sequence"/>
</dbReference>
<keyword evidence="1" id="KW-0282">Flagellum</keyword>
<gene>
    <name evidence="1" type="primary">IFT22</name>
    <name evidence="1" type="ORF">EYF80_022296</name>
</gene>